<evidence type="ECO:0000256" key="1">
    <source>
        <dbReference type="SAM" id="MobiDB-lite"/>
    </source>
</evidence>
<reference evidence="2 3" key="1">
    <citation type="submission" date="2011-01" db="EMBL/GenBank/DDBJ databases">
        <title>Complete sequence of plasmid2 of Streptomyces flavogriseus ATCC 33331.</title>
        <authorList>
            <consortium name="US DOE Joint Genome Institute"/>
            <person name="Lucas S."/>
            <person name="Copeland A."/>
            <person name="Lapidus A."/>
            <person name="Cheng J.-F."/>
            <person name="Goodwin L."/>
            <person name="Pitluck S."/>
            <person name="Davenport K."/>
            <person name="Detter J.C."/>
            <person name="Han C."/>
            <person name="Tapia R."/>
            <person name="Land M."/>
            <person name="Hauser L."/>
            <person name="Kyrpides N."/>
            <person name="Ivanova N."/>
            <person name="Ovchinnikova G."/>
            <person name="Pagani I."/>
            <person name="Brumm P."/>
            <person name="Mead D."/>
            <person name="Woyke T."/>
        </authorList>
    </citation>
    <scope>NUCLEOTIDE SEQUENCE [LARGE SCALE GENOMIC DNA]</scope>
    <source>
        <strain evidence="3">ATCC 33331 / IAF-45CD</strain>
        <plasmid evidence="2 3">pSFLA02</plasmid>
    </source>
</reference>
<proteinExistence type="predicted"/>
<sequence>MSLKGRPYDGDNNSDNIPDNNSDDNGDNNGDTRKSAVLAQPQVKPRFSCGEYSDFPLFSRSALLW</sequence>
<name>A0A8D4BJM6_STRFA</name>
<accession>A0A8D4BJM6</accession>
<protein>
    <submittedName>
        <fullName evidence="2">Uncharacterized protein</fullName>
    </submittedName>
</protein>
<organism evidence="2 3">
    <name type="scientific">Streptomyces pratensis (strain ATCC 33331 / IAF-45CD)</name>
    <dbReference type="NCBI Taxonomy" id="591167"/>
    <lineage>
        <taxon>Bacteria</taxon>
        <taxon>Bacillati</taxon>
        <taxon>Actinomycetota</taxon>
        <taxon>Actinomycetes</taxon>
        <taxon>Kitasatosporales</taxon>
        <taxon>Streptomycetaceae</taxon>
        <taxon>Streptomyces</taxon>
    </lineage>
</organism>
<evidence type="ECO:0000313" key="3">
    <source>
        <dbReference type="Proteomes" id="UP000002066"/>
    </source>
</evidence>
<dbReference type="EMBL" id="CP002477">
    <property type="protein sequence ID" value="ADW08055.1"/>
    <property type="molecule type" value="Genomic_DNA"/>
</dbReference>
<dbReference type="KEGG" id="sfa:Sfla_6768"/>
<feature type="region of interest" description="Disordered" evidence="1">
    <location>
        <begin position="1"/>
        <end position="41"/>
    </location>
</feature>
<feature type="compositionally biased region" description="Low complexity" evidence="1">
    <location>
        <begin position="10"/>
        <end position="20"/>
    </location>
</feature>
<gene>
    <name evidence="2" type="ORF">Sfla_6768</name>
</gene>
<geneLocation type="plasmid" evidence="2 3">
    <name>pSFLA02</name>
</geneLocation>
<keyword evidence="2" id="KW-0614">Plasmid</keyword>
<evidence type="ECO:0000313" key="2">
    <source>
        <dbReference type="EMBL" id="ADW08055.1"/>
    </source>
</evidence>
<dbReference type="AlphaFoldDB" id="A0A8D4BJM6"/>
<dbReference type="Proteomes" id="UP000002066">
    <property type="component" value="Plasmid pSFLA02"/>
</dbReference>